<gene>
    <name evidence="2" type="ORF">ACFOLH_13670</name>
</gene>
<organism evidence="2 3">
    <name type="scientific">Aquipuribacter hungaricus</name>
    <dbReference type="NCBI Taxonomy" id="545624"/>
    <lineage>
        <taxon>Bacteria</taxon>
        <taxon>Bacillati</taxon>
        <taxon>Actinomycetota</taxon>
        <taxon>Actinomycetes</taxon>
        <taxon>Micrococcales</taxon>
        <taxon>Intrasporangiaceae</taxon>
        <taxon>Aquipuribacter</taxon>
    </lineage>
</organism>
<feature type="transmembrane region" description="Helical" evidence="1">
    <location>
        <begin position="36"/>
        <end position="56"/>
    </location>
</feature>
<evidence type="ECO:0000313" key="3">
    <source>
        <dbReference type="Proteomes" id="UP001595685"/>
    </source>
</evidence>
<accession>A0ABV7WJJ6</accession>
<comment type="caution">
    <text evidence="2">The sequence shown here is derived from an EMBL/GenBank/DDBJ whole genome shotgun (WGS) entry which is preliminary data.</text>
</comment>
<proteinExistence type="predicted"/>
<keyword evidence="1" id="KW-0812">Transmembrane</keyword>
<keyword evidence="1" id="KW-0472">Membrane</keyword>
<feature type="transmembrane region" description="Helical" evidence="1">
    <location>
        <begin position="68"/>
        <end position="84"/>
    </location>
</feature>
<reference evidence="3" key="1">
    <citation type="journal article" date="2019" name="Int. J. Syst. Evol. Microbiol.">
        <title>The Global Catalogue of Microorganisms (GCM) 10K type strain sequencing project: providing services to taxonomists for standard genome sequencing and annotation.</title>
        <authorList>
            <consortium name="The Broad Institute Genomics Platform"/>
            <consortium name="The Broad Institute Genome Sequencing Center for Infectious Disease"/>
            <person name="Wu L."/>
            <person name="Ma J."/>
        </authorList>
    </citation>
    <scope>NUCLEOTIDE SEQUENCE [LARGE SCALE GENOMIC DNA]</scope>
    <source>
        <strain evidence="3">NCAIM B.02333</strain>
    </source>
</reference>
<evidence type="ECO:0000313" key="2">
    <source>
        <dbReference type="EMBL" id="MFC3689393.1"/>
    </source>
</evidence>
<keyword evidence="1" id="KW-1133">Transmembrane helix</keyword>
<name>A0ABV7WJJ6_9MICO</name>
<feature type="transmembrane region" description="Helical" evidence="1">
    <location>
        <begin position="6"/>
        <end position="24"/>
    </location>
</feature>
<keyword evidence="3" id="KW-1185">Reference proteome</keyword>
<dbReference type="RefSeq" id="WP_340294723.1">
    <property type="nucleotide sequence ID" value="NZ_JBBEOI010000178.1"/>
</dbReference>
<dbReference type="EMBL" id="JBHRWW010000009">
    <property type="protein sequence ID" value="MFC3689393.1"/>
    <property type="molecule type" value="Genomic_DNA"/>
</dbReference>
<protein>
    <recommendedName>
        <fullName evidence="4">Integral membrane protein</fullName>
    </recommendedName>
</protein>
<dbReference type="Proteomes" id="UP001595685">
    <property type="component" value="Unassembled WGS sequence"/>
</dbReference>
<feature type="transmembrane region" description="Helical" evidence="1">
    <location>
        <begin position="96"/>
        <end position="114"/>
    </location>
</feature>
<evidence type="ECO:0000256" key="1">
    <source>
        <dbReference type="SAM" id="Phobius"/>
    </source>
</evidence>
<sequence length="119" mass="12515">MTILYGVLVVLHLVGMAGVVGGWMSTVRHPRVVPAMVHGALTSLVTGLLLVGLAYPVFGGEGIDDAKITVKLVVALAIAVLVWVNRRKDSIPRGLLHGIGLLALLDTGVAVLWSDRFLG</sequence>
<evidence type="ECO:0008006" key="4">
    <source>
        <dbReference type="Google" id="ProtNLM"/>
    </source>
</evidence>